<evidence type="ECO:0000259" key="4">
    <source>
        <dbReference type="Pfam" id="PF21761"/>
    </source>
</evidence>
<dbReference type="PANTHER" id="PTHR43580:SF2">
    <property type="entry name" value="CYTOKINE-LIKE NUCLEAR FACTOR N-PAC"/>
    <property type="match status" value="1"/>
</dbReference>
<organism evidence="5 6">
    <name type="scientific">Streptomyces mobaraensis</name>
    <name type="common">Streptoverticillium mobaraense</name>
    <dbReference type="NCBI Taxonomy" id="35621"/>
    <lineage>
        <taxon>Bacteria</taxon>
        <taxon>Bacillati</taxon>
        <taxon>Actinomycetota</taxon>
        <taxon>Actinomycetes</taxon>
        <taxon>Kitasatosporales</taxon>
        <taxon>Streptomycetaceae</taxon>
        <taxon>Streptomyces</taxon>
    </lineage>
</organism>
<dbReference type="PIRSF" id="PIRSF000103">
    <property type="entry name" value="HIBADH"/>
    <property type="match status" value="1"/>
</dbReference>
<dbReference type="GO" id="GO:0050661">
    <property type="term" value="F:NADP binding"/>
    <property type="evidence" value="ECO:0007669"/>
    <property type="project" value="InterPro"/>
</dbReference>
<accession>A0A5N5WAE5</accession>
<comment type="caution">
    <text evidence="5">The sequence shown here is derived from an EMBL/GenBank/DDBJ whole genome shotgun (WGS) entry which is preliminary data.</text>
</comment>
<evidence type="ECO:0000313" key="6">
    <source>
        <dbReference type="Proteomes" id="UP000327000"/>
    </source>
</evidence>
<dbReference type="Proteomes" id="UP000327000">
    <property type="component" value="Unassembled WGS sequence"/>
</dbReference>
<keyword evidence="6" id="KW-1185">Reference proteome</keyword>
<reference evidence="5 6" key="1">
    <citation type="journal article" date="2019" name="Microb. Cell Fact.">
        <title>Exploring novel herbicidin analogues by transcriptional regulator overexpression and MS/MS molecular networking.</title>
        <authorList>
            <person name="Shi Y."/>
            <person name="Gu R."/>
            <person name="Li Y."/>
            <person name="Wang X."/>
            <person name="Ren W."/>
            <person name="Li X."/>
            <person name="Wang L."/>
            <person name="Xie Y."/>
            <person name="Hong B."/>
        </authorList>
    </citation>
    <scope>NUCLEOTIDE SEQUENCE [LARGE SCALE GENOMIC DNA]</scope>
    <source>
        <strain evidence="5 6">US-43</strain>
    </source>
</reference>
<dbReference type="Gene3D" id="3.40.50.720">
    <property type="entry name" value="NAD(P)-binding Rossmann-like Domain"/>
    <property type="match status" value="1"/>
</dbReference>
<name>A0A5N5WAE5_STRMB</name>
<dbReference type="Gene3D" id="1.10.1040.10">
    <property type="entry name" value="N-(1-d-carboxylethyl)-l-norvaline Dehydrogenase, domain 2"/>
    <property type="match status" value="1"/>
</dbReference>
<sequence length="294" mass="29947">MDTEVSVIGLGALGSALAGAFLSAGHSTTVWNRTRAKALPLVARGAVEAASPEAAVGAGPLVVVCLPTYDVAREVLSPCAAGLVGRTLVNLTSGSPAHARDAAGRARELGVRYLDGAALAAPSWVGRPDSLQLYGGPRPVFEAHRGVLAALGDPVYLGDDPALPAVHDIALLGLLWSALTGWLHGVALTGADGPGGGVSATAYTAVVGRWMPTVGRLMGEYARQVDAGAYPAGGFPLDQHLMLMGLLEHAGELRGVESGLPQAFLGLAGRAVEDGHGADGYARLIEYVRGRAGR</sequence>
<keyword evidence="2" id="KW-0560">Oxidoreductase</keyword>
<evidence type="ECO:0000256" key="1">
    <source>
        <dbReference type="ARBA" id="ARBA00009080"/>
    </source>
</evidence>
<proteinExistence type="inferred from homology"/>
<dbReference type="InterPro" id="IPR013328">
    <property type="entry name" value="6PGD_dom2"/>
</dbReference>
<feature type="domain" description="NADPH-dependent reductive aminase-like C-terminal" evidence="4">
    <location>
        <begin position="160"/>
        <end position="289"/>
    </location>
</feature>
<protein>
    <submittedName>
        <fullName evidence="5">NAD(P)-dependent oxidoreductase</fullName>
    </submittedName>
</protein>
<dbReference type="SUPFAM" id="SSF51735">
    <property type="entry name" value="NAD(P)-binding Rossmann-fold domains"/>
    <property type="match status" value="1"/>
</dbReference>
<dbReference type="Pfam" id="PF21761">
    <property type="entry name" value="RedAm-like_C"/>
    <property type="match status" value="1"/>
</dbReference>
<dbReference type="PANTHER" id="PTHR43580">
    <property type="entry name" value="OXIDOREDUCTASE GLYR1-RELATED"/>
    <property type="match status" value="1"/>
</dbReference>
<dbReference type="RefSeq" id="WP_152263224.1">
    <property type="nucleotide sequence ID" value="NZ_VOKX01000015.1"/>
</dbReference>
<dbReference type="OrthoDB" id="4029976at2"/>
<dbReference type="EMBL" id="VOKX01000015">
    <property type="protein sequence ID" value="KAB7847777.1"/>
    <property type="molecule type" value="Genomic_DNA"/>
</dbReference>
<dbReference type="InterPro" id="IPR048666">
    <property type="entry name" value="RedAm-like_C"/>
</dbReference>
<dbReference type="InterPro" id="IPR036291">
    <property type="entry name" value="NAD(P)-bd_dom_sf"/>
</dbReference>
<dbReference type="AlphaFoldDB" id="A0A5N5WAE5"/>
<evidence type="ECO:0000259" key="3">
    <source>
        <dbReference type="Pfam" id="PF03446"/>
    </source>
</evidence>
<evidence type="ECO:0000313" key="5">
    <source>
        <dbReference type="EMBL" id="KAB7847777.1"/>
    </source>
</evidence>
<comment type="similarity">
    <text evidence="1">Belongs to the HIBADH-related family.</text>
</comment>
<evidence type="ECO:0000256" key="2">
    <source>
        <dbReference type="ARBA" id="ARBA00023002"/>
    </source>
</evidence>
<dbReference type="GO" id="GO:0016491">
    <property type="term" value="F:oxidoreductase activity"/>
    <property type="evidence" value="ECO:0007669"/>
    <property type="project" value="UniProtKB-KW"/>
</dbReference>
<feature type="domain" description="6-phosphogluconate dehydrogenase NADP-binding" evidence="3">
    <location>
        <begin position="5"/>
        <end position="155"/>
    </location>
</feature>
<dbReference type="InterPro" id="IPR006115">
    <property type="entry name" value="6PGDH_NADP-bd"/>
</dbReference>
<gene>
    <name evidence="5" type="ORF">FRZ00_10545</name>
</gene>
<dbReference type="InterPro" id="IPR051265">
    <property type="entry name" value="HIBADH-related_NP60_sf"/>
</dbReference>
<dbReference type="Pfam" id="PF03446">
    <property type="entry name" value="NAD_binding_2"/>
    <property type="match status" value="1"/>
</dbReference>
<dbReference type="InterPro" id="IPR015815">
    <property type="entry name" value="HIBADH-related"/>
</dbReference>